<feature type="region of interest" description="Disordered" evidence="2">
    <location>
        <begin position="17"/>
        <end position="48"/>
    </location>
</feature>
<dbReference type="Proteomes" id="UP001178461">
    <property type="component" value="Chromosome 8"/>
</dbReference>
<dbReference type="InterPro" id="IPR052642">
    <property type="entry name" value="CC-FHA_domain"/>
</dbReference>
<name>A0AA35KR23_9SAUR</name>
<accession>A0AA35KR23</accession>
<keyword evidence="1" id="KW-0175">Coiled coil</keyword>
<feature type="coiled-coil region" evidence="1">
    <location>
        <begin position="311"/>
        <end position="345"/>
    </location>
</feature>
<feature type="coiled-coil region" evidence="1">
    <location>
        <begin position="371"/>
        <end position="495"/>
    </location>
</feature>
<sequence>MERRDTLMRKSFTVLQEMSNRKQRQQSQQNNPVWTPPSSGKTISSKAGQAVREYYEKQAKEQLASPTRSPYTPEVEELRKSFLMRPGCPRYSHRATSTSHLGNEITKGHLPCNISTISLSSQLSLEEWNLILQRPDIFESKSCLRYCPASSTQSMSGLPKWKSFTEGFTGGTYLKSQTRKGSRIPWYVSLLQEKDTTLQKMEAELVRLANCEAESVRKDDVISVLREELEVMQMQLDQAQQGGELAPVESPAQKEPEEKLTVQVSDPNLRRRGVSLPVVMQKKSIPEEFRQELERLKLELSQTDKQVDSKMALLSKTLLKDQNELEQLEKEYSEIQEKVRLEGEEEMRVESGSYEEVHMEESDEELLFIKLIEFQRMNDELYDELEKVKCDYDMATGAISSLQRQLSFEASQLRKAHAERESLQKELRERGAQLEAMSNKFSNLREERKHEEMMGSIERENYNLRQDLADLESKLTDKSQMIDDLQSNVNRLQAELLLNQHHVGNQLSRQNDLQRQLEILQRAEQQTRVTLESISARFERFRSRIIQATYSTPGTKSPQAEITDDEVLESLQKIITDRLDFYQLLKQKGVKVPALGAAEPPPPITTSKKKSSSR</sequence>
<evidence type="ECO:0000313" key="4">
    <source>
        <dbReference type="Proteomes" id="UP001178461"/>
    </source>
</evidence>
<gene>
    <name evidence="3" type="ORF">PODLI_1B027283</name>
</gene>
<dbReference type="EMBL" id="OX395133">
    <property type="protein sequence ID" value="CAI5782765.1"/>
    <property type="molecule type" value="Genomic_DNA"/>
</dbReference>
<proteinExistence type="predicted"/>
<feature type="compositionally biased region" description="Polar residues" evidence="2">
    <location>
        <begin position="32"/>
        <end position="47"/>
    </location>
</feature>
<organism evidence="3 4">
    <name type="scientific">Podarcis lilfordi</name>
    <name type="common">Lilford's wall lizard</name>
    <dbReference type="NCBI Taxonomy" id="74358"/>
    <lineage>
        <taxon>Eukaryota</taxon>
        <taxon>Metazoa</taxon>
        <taxon>Chordata</taxon>
        <taxon>Craniata</taxon>
        <taxon>Vertebrata</taxon>
        <taxon>Euteleostomi</taxon>
        <taxon>Lepidosauria</taxon>
        <taxon>Squamata</taxon>
        <taxon>Bifurcata</taxon>
        <taxon>Unidentata</taxon>
        <taxon>Episquamata</taxon>
        <taxon>Laterata</taxon>
        <taxon>Lacertibaenia</taxon>
        <taxon>Lacertidae</taxon>
        <taxon>Podarcis</taxon>
    </lineage>
</organism>
<dbReference type="Gene3D" id="1.10.287.1490">
    <property type="match status" value="1"/>
</dbReference>
<dbReference type="PANTHER" id="PTHR18853:SF9">
    <property type="entry name" value="COILED-COIL DOMAIN-CONTAINING PROTEIN 27"/>
    <property type="match status" value="1"/>
</dbReference>
<evidence type="ECO:0000313" key="3">
    <source>
        <dbReference type="EMBL" id="CAI5782765.1"/>
    </source>
</evidence>
<keyword evidence="4" id="KW-1185">Reference proteome</keyword>
<reference evidence="3" key="1">
    <citation type="submission" date="2022-12" db="EMBL/GenBank/DDBJ databases">
        <authorList>
            <person name="Alioto T."/>
            <person name="Alioto T."/>
            <person name="Gomez Garrido J."/>
        </authorList>
    </citation>
    <scope>NUCLEOTIDE SEQUENCE</scope>
</reference>
<evidence type="ECO:0008006" key="5">
    <source>
        <dbReference type="Google" id="ProtNLM"/>
    </source>
</evidence>
<evidence type="ECO:0000256" key="2">
    <source>
        <dbReference type="SAM" id="MobiDB-lite"/>
    </source>
</evidence>
<protein>
    <recommendedName>
        <fullName evidence="5">Coiled-coil domain containing 27</fullName>
    </recommendedName>
</protein>
<evidence type="ECO:0000256" key="1">
    <source>
        <dbReference type="SAM" id="Coils"/>
    </source>
</evidence>
<dbReference type="AlphaFoldDB" id="A0AA35KR23"/>
<feature type="region of interest" description="Disordered" evidence="2">
    <location>
        <begin position="592"/>
        <end position="614"/>
    </location>
</feature>
<dbReference type="PANTHER" id="PTHR18853">
    <property type="entry name" value="FORKHEAD-ASSOCIATED DOMAIN-CONTAINING PROTEIN 1-RELATED"/>
    <property type="match status" value="1"/>
</dbReference>